<name>A0A1Y1UW38_9FUNG</name>
<keyword evidence="1" id="KW-0732">Signal</keyword>
<dbReference type="Proteomes" id="UP000193719">
    <property type="component" value="Unassembled WGS sequence"/>
</dbReference>
<protein>
    <recommendedName>
        <fullName evidence="4">CC domain-containing protein</fullName>
    </recommendedName>
</protein>
<gene>
    <name evidence="2" type="ORF">BCR36DRAFT_416591</name>
</gene>
<feature type="signal peptide" evidence="1">
    <location>
        <begin position="1"/>
        <end position="20"/>
    </location>
</feature>
<organism evidence="2 3">
    <name type="scientific">Piromyces finnis</name>
    <dbReference type="NCBI Taxonomy" id="1754191"/>
    <lineage>
        <taxon>Eukaryota</taxon>
        <taxon>Fungi</taxon>
        <taxon>Fungi incertae sedis</taxon>
        <taxon>Chytridiomycota</taxon>
        <taxon>Chytridiomycota incertae sedis</taxon>
        <taxon>Neocallimastigomycetes</taxon>
        <taxon>Neocallimastigales</taxon>
        <taxon>Neocallimastigaceae</taxon>
        <taxon>Piromyces</taxon>
    </lineage>
</organism>
<reference evidence="2 3" key="2">
    <citation type="submission" date="2016-08" db="EMBL/GenBank/DDBJ databases">
        <title>Pervasive Adenine N6-methylation of Active Genes in Fungi.</title>
        <authorList>
            <consortium name="DOE Joint Genome Institute"/>
            <person name="Mondo S.J."/>
            <person name="Dannebaum R.O."/>
            <person name="Kuo R.C."/>
            <person name="Labutti K."/>
            <person name="Haridas S."/>
            <person name="Kuo A."/>
            <person name="Salamov A."/>
            <person name="Ahrendt S.R."/>
            <person name="Lipzen A."/>
            <person name="Sullivan W."/>
            <person name="Andreopoulos W.B."/>
            <person name="Clum A."/>
            <person name="Lindquist E."/>
            <person name="Daum C."/>
            <person name="Ramamoorthy G.K."/>
            <person name="Gryganskyi A."/>
            <person name="Culley D."/>
            <person name="Magnuson J.K."/>
            <person name="James T.Y."/>
            <person name="O'Malley M.A."/>
            <person name="Stajich J.E."/>
            <person name="Spatafora J.W."/>
            <person name="Visel A."/>
            <person name="Grigoriev I.V."/>
        </authorList>
    </citation>
    <scope>NUCLEOTIDE SEQUENCE [LARGE SCALE GENOMIC DNA]</scope>
    <source>
        <strain evidence="3">finn</strain>
    </source>
</reference>
<evidence type="ECO:0000313" key="2">
    <source>
        <dbReference type="EMBL" id="ORX41696.1"/>
    </source>
</evidence>
<dbReference type="EMBL" id="MCFH01000080">
    <property type="protein sequence ID" value="ORX41696.1"/>
    <property type="molecule type" value="Genomic_DNA"/>
</dbReference>
<reference evidence="2 3" key="1">
    <citation type="submission" date="2016-08" db="EMBL/GenBank/DDBJ databases">
        <title>Genomes of anaerobic fungi encode conserved fungal cellulosomes for biomass hydrolysis.</title>
        <authorList>
            <consortium name="DOE Joint Genome Institute"/>
            <person name="Haitjema C.H."/>
            <person name="Gilmore S.P."/>
            <person name="Henske J.K."/>
            <person name="Solomon K.V."/>
            <person name="De Groot R."/>
            <person name="Kuo A."/>
            <person name="Mondo S.J."/>
            <person name="Salamov A.A."/>
            <person name="Labutti K."/>
            <person name="Zhao Z."/>
            <person name="Chiniquy J."/>
            <person name="Barry K."/>
            <person name="Brewer H.M."/>
            <person name="Purvine S.O."/>
            <person name="Wright A.T."/>
            <person name="Boxma B."/>
            <person name="Van Alen T."/>
            <person name="Hackstein J.H."/>
            <person name="Baker S.E."/>
            <person name="Grigoriev I.V."/>
            <person name="O'Malley M.A."/>
        </authorList>
    </citation>
    <scope>NUCLEOTIDE SEQUENCE [LARGE SCALE GENOMIC DNA]</scope>
    <source>
        <strain evidence="3">finn</strain>
    </source>
</reference>
<comment type="caution">
    <text evidence="2">The sequence shown here is derived from an EMBL/GenBank/DDBJ whole genome shotgun (WGS) entry which is preliminary data.</text>
</comment>
<feature type="chain" id="PRO_5013390682" description="CC domain-containing protein" evidence="1">
    <location>
        <begin position="21"/>
        <end position="109"/>
    </location>
</feature>
<sequence>MRFNTNLVLSLLLSVPAALGAVNGRCSSGNGVCVSTTNCINAGGSYVNGKCPNDPNNIKCCNKKKCVTSGGLVGTCKFISDCEGTTVKGYCPGGSDFRCCIPKQKKVLI</sequence>
<evidence type="ECO:0008006" key="4">
    <source>
        <dbReference type="Google" id="ProtNLM"/>
    </source>
</evidence>
<dbReference type="AlphaFoldDB" id="A0A1Y1UW38"/>
<dbReference type="OrthoDB" id="2113957at2759"/>
<accession>A0A1Y1UW38</accession>
<evidence type="ECO:0000256" key="1">
    <source>
        <dbReference type="SAM" id="SignalP"/>
    </source>
</evidence>
<proteinExistence type="predicted"/>
<keyword evidence="3" id="KW-1185">Reference proteome</keyword>
<evidence type="ECO:0000313" key="3">
    <source>
        <dbReference type="Proteomes" id="UP000193719"/>
    </source>
</evidence>